<dbReference type="NCBIfam" id="NF004196">
    <property type="entry name" value="PRK05650.1"/>
    <property type="match status" value="1"/>
</dbReference>
<sequence length="267" mass="29596">MQDKKRLVITGGGSGLGRALALRWARQGAAVCITDRDGEAADKVAEEVNLAGGESISVQADVTSEADWLTVLEQVQQHWGTLDILINNAGVATAGDFETESIEQWQWILDINLLGIVRGCQTFAPLFKQQGHGQMINVSSQAGITHLPSMGSYNAVKAAVIAFSETLRLELAPDNIQVSVVCPSFFKTNLDKSMRTAQPHFKAKVGRYFDRATLSAEQVSDYVYQSAQTDAFMVLPHKEGRKAWYMKRFLPNLRYINMMLKMTRPKK</sequence>
<dbReference type="Gene3D" id="3.40.50.720">
    <property type="entry name" value="NAD(P)-binding Rossmann-like Domain"/>
    <property type="match status" value="1"/>
</dbReference>
<dbReference type="InterPro" id="IPR002347">
    <property type="entry name" value="SDR_fam"/>
</dbReference>
<keyword evidence="3" id="KW-0560">Oxidoreductase</keyword>
<gene>
    <name evidence="5" type="ORF">AT746_01775</name>
</gene>
<organism evidence="5 6">
    <name type="scientific">Lacimicrobium alkaliphilum</name>
    <dbReference type="NCBI Taxonomy" id="1526571"/>
    <lineage>
        <taxon>Bacteria</taxon>
        <taxon>Pseudomonadati</taxon>
        <taxon>Pseudomonadota</taxon>
        <taxon>Gammaproteobacteria</taxon>
        <taxon>Alteromonadales</taxon>
        <taxon>Alteromonadaceae</taxon>
        <taxon>Lacimicrobium</taxon>
    </lineage>
</organism>
<dbReference type="CDD" id="cd05233">
    <property type="entry name" value="SDR_c"/>
    <property type="match status" value="1"/>
</dbReference>
<dbReference type="EMBL" id="CP013650">
    <property type="protein sequence ID" value="ALT00271.1"/>
    <property type="molecule type" value="Genomic_DNA"/>
</dbReference>
<dbReference type="SUPFAM" id="SSF51735">
    <property type="entry name" value="NAD(P)-binding Rossmann-fold domains"/>
    <property type="match status" value="1"/>
</dbReference>
<evidence type="ECO:0000256" key="4">
    <source>
        <dbReference type="RuleBase" id="RU000363"/>
    </source>
</evidence>
<keyword evidence="6" id="KW-1185">Reference proteome</keyword>
<accession>A0A0U3AGV4</accession>
<dbReference type="InterPro" id="IPR036291">
    <property type="entry name" value="NAD(P)-bd_dom_sf"/>
</dbReference>
<comment type="similarity">
    <text evidence="1 4">Belongs to the short-chain dehydrogenases/reductases (SDR) family.</text>
</comment>
<dbReference type="AlphaFoldDB" id="A0A0U3AGV4"/>
<dbReference type="KEGG" id="lal:AT746_01775"/>
<dbReference type="PANTHER" id="PTHR43391:SF14">
    <property type="entry name" value="DEHYDROGENASE_REDUCTASE SDR FAMILY PROTEIN 7-LIKE"/>
    <property type="match status" value="1"/>
</dbReference>
<protein>
    <submittedName>
        <fullName evidence="5">Short-chain dehydrogenase</fullName>
    </submittedName>
</protein>
<dbReference type="PRINTS" id="PR00081">
    <property type="entry name" value="GDHRDH"/>
</dbReference>
<name>A0A0U3AGV4_9ALTE</name>
<reference evidence="5 6" key="1">
    <citation type="submission" date="2015-12" db="EMBL/GenBank/DDBJ databases">
        <title>Complete genome of Lacimicrobium alkaliphilum KCTC 32984.</title>
        <authorList>
            <person name="Kim S.-G."/>
            <person name="Lee Y.-J."/>
        </authorList>
    </citation>
    <scope>NUCLEOTIDE SEQUENCE [LARGE SCALE GENOMIC DNA]</scope>
    <source>
        <strain evidence="5 6">YelD216</strain>
    </source>
</reference>
<keyword evidence="2" id="KW-0521">NADP</keyword>
<dbReference type="PRINTS" id="PR00080">
    <property type="entry name" value="SDRFAMILY"/>
</dbReference>
<dbReference type="PANTHER" id="PTHR43391">
    <property type="entry name" value="RETINOL DEHYDROGENASE-RELATED"/>
    <property type="match status" value="1"/>
</dbReference>
<dbReference type="OrthoDB" id="4690547at2"/>
<evidence type="ECO:0000256" key="2">
    <source>
        <dbReference type="ARBA" id="ARBA00022857"/>
    </source>
</evidence>
<evidence type="ECO:0000313" key="5">
    <source>
        <dbReference type="EMBL" id="ALT00271.1"/>
    </source>
</evidence>
<dbReference type="RefSeq" id="WP_062483865.1">
    <property type="nucleotide sequence ID" value="NZ_CP013650.1"/>
</dbReference>
<dbReference type="GO" id="GO:0016491">
    <property type="term" value="F:oxidoreductase activity"/>
    <property type="evidence" value="ECO:0007669"/>
    <property type="project" value="UniProtKB-KW"/>
</dbReference>
<dbReference type="Pfam" id="PF00106">
    <property type="entry name" value="adh_short"/>
    <property type="match status" value="1"/>
</dbReference>
<evidence type="ECO:0000256" key="1">
    <source>
        <dbReference type="ARBA" id="ARBA00006484"/>
    </source>
</evidence>
<evidence type="ECO:0000256" key="3">
    <source>
        <dbReference type="ARBA" id="ARBA00023002"/>
    </source>
</evidence>
<evidence type="ECO:0000313" key="6">
    <source>
        <dbReference type="Proteomes" id="UP000068447"/>
    </source>
</evidence>
<proteinExistence type="inferred from homology"/>
<dbReference type="FunFam" id="3.40.50.720:FF:000084">
    <property type="entry name" value="Short-chain dehydrogenase reductase"/>
    <property type="match status" value="1"/>
</dbReference>
<dbReference type="STRING" id="1526571.AT746_01775"/>
<dbReference type="Proteomes" id="UP000068447">
    <property type="component" value="Chromosome"/>
</dbReference>